<dbReference type="RefSeq" id="WP_152149938.1">
    <property type="nucleotide sequence ID" value="NZ_WEIO01000002.1"/>
</dbReference>
<protein>
    <submittedName>
        <fullName evidence="2">Uncharacterized protein</fullName>
    </submittedName>
</protein>
<feature type="transmembrane region" description="Helical" evidence="1">
    <location>
        <begin position="6"/>
        <end position="25"/>
    </location>
</feature>
<name>A0A6I1FHN6_9BACI</name>
<evidence type="ECO:0000256" key="1">
    <source>
        <dbReference type="SAM" id="Phobius"/>
    </source>
</evidence>
<keyword evidence="1" id="KW-1133">Transmembrane helix</keyword>
<proteinExistence type="predicted"/>
<comment type="caution">
    <text evidence="2">The sequence shown here is derived from an EMBL/GenBank/DDBJ whole genome shotgun (WGS) entry which is preliminary data.</text>
</comment>
<keyword evidence="1" id="KW-0812">Transmembrane</keyword>
<keyword evidence="1" id="KW-0472">Membrane</keyword>
<keyword evidence="3" id="KW-1185">Reference proteome</keyword>
<gene>
    <name evidence="2" type="ORF">F9802_04345</name>
</gene>
<dbReference type="Proteomes" id="UP000429595">
    <property type="component" value="Unassembled WGS sequence"/>
</dbReference>
<reference evidence="2 3" key="1">
    <citation type="submission" date="2019-10" db="EMBL/GenBank/DDBJ databases">
        <title>Bacillus aerolatum sp. nov., isolated from bioaerosol of sport playgrounds.</title>
        <authorList>
            <person name="Chen P."/>
            <person name="Zhang G."/>
        </authorList>
    </citation>
    <scope>NUCLEOTIDE SEQUENCE [LARGE SCALE GENOMIC DNA]</scope>
    <source>
        <strain evidence="2 3">CX253</strain>
    </source>
</reference>
<organism evidence="2 3">
    <name type="scientific">Bacillus aerolatus</name>
    <dbReference type="NCBI Taxonomy" id="2653354"/>
    <lineage>
        <taxon>Bacteria</taxon>
        <taxon>Bacillati</taxon>
        <taxon>Bacillota</taxon>
        <taxon>Bacilli</taxon>
        <taxon>Bacillales</taxon>
        <taxon>Bacillaceae</taxon>
        <taxon>Bacillus</taxon>
    </lineage>
</organism>
<evidence type="ECO:0000313" key="3">
    <source>
        <dbReference type="Proteomes" id="UP000429595"/>
    </source>
</evidence>
<accession>A0A6I1FHN6</accession>
<evidence type="ECO:0000313" key="2">
    <source>
        <dbReference type="EMBL" id="KAB7707951.1"/>
    </source>
</evidence>
<dbReference type="EMBL" id="WEIO01000002">
    <property type="protein sequence ID" value="KAB7707951.1"/>
    <property type="molecule type" value="Genomic_DNA"/>
</dbReference>
<sequence length="193" mass="21703">MLKKSLFFILFLTAISGAILLIQWISYEKVSRAYQEWQLDQEIHLEHNHTGLSIKHTFIGLEAGQPLSVILPASALNAACKKKEGNCSFRGQGALITPDGETLTISYALKMPPLGSSFVLSDWFIKLKDAKAENTTLHFTEKKIRTGMWFSSLGTAEIKKLDLIDYYMFQGSGSPGELYWQQEPLKQASFHSK</sequence>
<dbReference type="AlphaFoldDB" id="A0A6I1FHN6"/>